<dbReference type="RefSeq" id="WP_066606774.1">
    <property type="nucleotide sequence ID" value="NZ_KQ130435.1"/>
</dbReference>
<gene>
    <name evidence="4" type="ORF">V473_17135</name>
</gene>
<dbReference type="CDD" id="cd04647">
    <property type="entry name" value="LbH_MAT_like"/>
    <property type="match status" value="1"/>
</dbReference>
<keyword evidence="3" id="KW-0012">Acyltransferase</keyword>
<name>A0A0J8AGE1_9SPHN</name>
<dbReference type="AlphaFoldDB" id="A0A0J8AGE1"/>
<evidence type="ECO:0000256" key="2">
    <source>
        <dbReference type="ARBA" id="ARBA00022737"/>
    </source>
</evidence>
<evidence type="ECO:0000256" key="3">
    <source>
        <dbReference type="ARBA" id="ARBA00023315"/>
    </source>
</evidence>
<dbReference type="EMBL" id="JACT01000004">
    <property type="protein sequence ID" value="KMS53935.1"/>
    <property type="molecule type" value="Genomic_DNA"/>
</dbReference>
<keyword evidence="1 4" id="KW-0808">Transferase</keyword>
<dbReference type="GO" id="GO:0016746">
    <property type="term" value="F:acyltransferase activity"/>
    <property type="evidence" value="ECO:0007669"/>
    <property type="project" value="UniProtKB-KW"/>
</dbReference>
<keyword evidence="5" id="KW-1185">Reference proteome</keyword>
<evidence type="ECO:0000256" key="1">
    <source>
        <dbReference type="ARBA" id="ARBA00022679"/>
    </source>
</evidence>
<keyword evidence="2" id="KW-0677">Repeat</keyword>
<dbReference type="PANTHER" id="PTHR23416">
    <property type="entry name" value="SIALIC ACID SYNTHASE-RELATED"/>
    <property type="match status" value="1"/>
</dbReference>
<sequence>MPVQIRNAPDNDVRIPEDFLANQGGVVTFTGKGGSIEIGADCYAAQINLTIGDGCAVRIGNGCRLGAITIHTVRDSTVSIGDLTGFTWTCNMQCHESFDISIGNGSLFAGGTWITVSDMHSVVDVASGRRINPGGNVQIGDRVWVGDGAAILKGCSIGAGSVIAARALVSKSVPAQCVAAGVPARVVRTGTSWDFRLLPVDVETEEVDPAPRRAGWFRRLLDAARG</sequence>
<organism evidence="4 5">
    <name type="scientific">Sphingobium cupriresistens LL01</name>
    <dbReference type="NCBI Taxonomy" id="1420583"/>
    <lineage>
        <taxon>Bacteria</taxon>
        <taxon>Pseudomonadati</taxon>
        <taxon>Pseudomonadota</taxon>
        <taxon>Alphaproteobacteria</taxon>
        <taxon>Sphingomonadales</taxon>
        <taxon>Sphingomonadaceae</taxon>
        <taxon>Sphingobium</taxon>
    </lineage>
</organism>
<dbReference type="InterPro" id="IPR011004">
    <property type="entry name" value="Trimer_LpxA-like_sf"/>
</dbReference>
<dbReference type="InterPro" id="IPR001451">
    <property type="entry name" value="Hexapep"/>
</dbReference>
<dbReference type="Gene3D" id="2.160.10.10">
    <property type="entry name" value="Hexapeptide repeat proteins"/>
    <property type="match status" value="1"/>
</dbReference>
<dbReference type="SUPFAM" id="SSF51161">
    <property type="entry name" value="Trimeric LpxA-like enzymes"/>
    <property type="match status" value="1"/>
</dbReference>
<dbReference type="PANTHER" id="PTHR23416:SF78">
    <property type="entry name" value="LIPOPOLYSACCHARIDE BIOSYNTHESIS O-ACETYL TRANSFERASE WBBJ-RELATED"/>
    <property type="match status" value="1"/>
</dbReference>
<evidence type="ECO:0000313" key="4">
    <source>
        <dbReference type="EMBL" id="KMS53935.1"/>
    </source>
</evidence>
<comment type="caution">
    <text evidence="4">The sequence shown here is derived from an EMBL/GenBank/DDBJ whole genome shotgun (WGS) entry which is preliminary data.</text>
</comment>
<dbReference type="PROSITE" id="PS00101">
    <property type="entry name" value="HEXAPEP_TRANSFERASES"/>
    <property type="match status" value="1"/>
</dbReference>
<dbReference type="InterPro" id="IPR018357">
    <property type="entry name" value="Hexapep_transf_CS"/>
</dbReference>
<proteinExistence type="predicted"/>
<dbReference type="STRING" id="1420583.V473_17135"/>
<protein>
    <submittedName>
        <fullName evidence="4">Transferase</fullName>
    </submittedName>
</protein>
<dbReference type="Proteomes" id="UP000052232">
    <property type="component" value="Unassembled WGS sequence"/>
</dbReference>
<evidence type="ECO:0000313" key="5">
    <source>
        <dbReference type="Proteomes" id="UP000052232"/>
    </source>
</evidence>
<dbReference type="Pfam" id="PF00132">
    <property type="entry name" value="Hexapep"/>
    <property type="match status" value="1"/>
</dbReference>
<accession>A0A0J8AGE1</accession>
<dbReference type="InterPro" id="IPR051159">
    <property type="entry name" value="Hexapeptide_acetyltransf"/>
</dbReference>
<reference evidence="4 5" key="1">
    <citation type="journal article" date="2015" name="G3 (Bethesda)">
        <title>Insights into Ongoing Evolution of the Hexachlorocyclohexane Catabolic Pathway from Comparative Genomics of Ten Sphingomonadaceae Strains.</title>
        <authorList>
            <person name="Pearce S.L."/>
            <person name="Oakeshott J.G."/>
            <person name="Pandey G."/>
        </authorList>
    </citation>
    <scope>NUCLEOTIDE SEQUENCE [LARGE SCALE GENOMIC DNA]</scope>
    <source>
        <strain evidence="4 5">LL01</strain>
    </source>
</reference>
<dbReference type="PATRIC" id="fig|1420583.3.peg.3232"/>